<evidence type="ECO:0000256" key="1">
    <source>
        <dbReference type="ARBA" id="ARBA00022448"/>
    </source>
</evidence>
<organism evidence="5 6">
    <name type="scientific">Selenomonas ruminantium</name>
    <dbReference type="NCBI Taxonomy" id="971"/>
    <lineage>
        <taxon>Bacteria</taxon>
        <taxon>Bacillati</taxon>
        <taxon>Bacillota</taxon>
        <taxon>Negativicutes</taxon>
        <taxon>Selenomonadales</taxon>
        <taxon>Selenomonadaceae</taxon>
        <taxon>Selenomonas</taxon>
    </lineage>
</organism>
<evidence type="ECO:0000313" key="5">
    <source>
        <dbReference type="EMBL" id="SEA01641.1"/>
    </source>
</evidence>
<dbReference type="EMBL" id="FNQG01000006">
    <property type="protein sequence ID" value="SEA01641.1"/>
    <property type="molecule type" value="Genomic_DNA"/>
</dbReference>
<dbReference type="InterPro" id="IPR051782">
    <property type="entry name" value="ABC_Transporter_VariousFunc"/>
</dbReference>
<dbReference type="Pfam" id="PF00005">
    <property type="entry name" value="ABC_tran"/>
    <property type="match status" value="1"/>
</dbReference>
<name>A0A1H3XRW3_SELRU</name>
<dbReference type="InterPro" id="IPR003593">
    <property type="entry name" value="AAA+_ATPase"/>
</dbReference>
<feature type="domain" description="ABC transporter" evidence="4">
    <location>
        <begin position="4"/>
        <end position="209"/>
    </location>
</feature>
<evidence type="ECO:0000259" key="4">
    <source>
        <dbReference type="PROSITE" id="PS50893"/>
    </source>
</evidence>
<evidence type="ECO:0000256" key="2">
    <source>
        <dbReference type="ARBA" id="ARBA00022741"/>
    </source>
</evidence>
<protein>
    <submittedName>
        <fullName evidence="5">Heme exporter protein A</fullName>
    </submittedName>
</protein>
<keyword evidence="3" id="KW-0067">ATP-binding</keyword>
<keyword evidence="1" id="KW-0813">Transport</keyword>
<keyword evidence="2" id="KW-0547">Nucleotide-binding</keyword>
<sequence>MITIEFSEVSQSFHGRQIFGPLSAKLHSGRITAVTGCNGSGKSTFLKLAGHLLLPTKGEVTVSADDGVLRQAALRERLAMVTPELRFYDRLTARENMDFFLGLRGISLADAAYRQLLERVELSFKATNAAYTGEFSTGMRQRLKMAVLLAAQADIWLLDEPGANLDEAGRAMVAREVRAAAEQNVLVALATNDPEEEALADEIIALAGD</sequence>
<dbReference type="InterPro" id="IPR003439">
    <property type="entry name" value="ABC_transporter-like_ATP-bd"/>
</dbReference>
<accession>A0A1H3XRW3</accession>
<dbReference type="SUPFAM" id="SSF52540">
    <property type="entry name" value="P-loop containing nucleoside triphosphate hydrolases"/>
    <property type="match status" value="1"/>
</dbReference>
<dbReference type="PANTHER" id="PTHR42939">
    <property type="entry name" value="ABC TRANSPORTER ATP-BINDING PROTEIN ALBC-RELATED"/>
    <property type="match status" value="1"/>
</dbReference>
<dbReference type="PANTHER" id="PTHR42939:SF1">
    <property type="entry name" value="ABC TRANSPORTER ATP-BINDING PROTEIN ALBC-RELATED"/>
    <property type="match status" value="1"/>
</dbReference>
<dbReference type="SMART" id="SM00382">
    <property type="entry name" value="AAA"/>
    <property type="match status" value="1"/>
</dbReference>
<gene>
    <name evidence="5" type="ORF">SAMN05660648_01580</name>
</gene>
<dbReference type="AlphaFoldDB" id="A0A1H3XRW3"/>
<dbReference type="Gene3D" id="3.40.50.300">
    <property type="entry name" value="P-loop containing nucleotide triphosphate hydrolases"/>
    <property type="match status" value="1"/>
</dbReference>
<dbReference type="GO" id="GO:0005524">
    <property type="term" value="F:ATP binding"/>
    <property type="evidence" value="ECO:0007669"/>
    <property type="project" value="UniProtKB-KW"/>
</dbReference>
<dbReference type="PROSITE" id="PS50893">
    <property type="entry name" value="ABC_TRANSPORTER_2"/>
    <property type="match status" value="1"/>
</dbReference>
<evidence type="ECO:0000256" key="3">
    <source>
        <dbReference type="ARBA" id="ARBA00022840"/>
    </source>
</evidence>
<evidence type="ECO:0000313" key="6">
    <source>
        <dbReference type="Proteomes" id="UP000183469"/>
    </source>
</evidence>
<dbReference type="InterPro" id="IPR027417">
    <property type="entry name" value="P-loop_NTPase"/>
</dbReference>
<dbReference type="Proteomes" id="UP000183469">
    <property type="component" value="Unassembled WGS sequence"/>
</dbReference>
<proteinExistence type="predicted"/>
<dbReference type="RefSeq" id="WP_074671967.1">
    <property type="nucleotide sequence ID" value="NZ_FNQG01000006.1"/>
</dbReference>
<dbReference type="GO" id="GO:0016887">
    <property type="term" value="F:ATP hydrolysis activity"/>
    <property type="evidence" value="ECO:0007669"/>
    <property type="project" value="InterPro"/>
</dbReference>
<reference evidence="5 6" key="1">
    <citation type="submission" date="2016-10" db="EMBL/GenBank/DDBJ databases">
        <authorList>
            <person name="de Groot N.N."/>
        </authorList>
    </citation>
    <scope>NUCLEOTIDE SEQUENCE [LARGE SCALE GENOMIC DNA]</scope>
    <source>
        <strain evidence="5 6">DSM 2872</strain>
    </source>
</reference>
<dbReference type="OrthoDB" id="9804819at2"/>